<name>A0A5C3QLM3_9AGAR</name>
<proteinExistence type="predicted"/>
<dbReference type="PROSITE" id="PS50181">
    <property type="entry name" value="FBOX"/>
    <property type="match status" value="1"/>
</dbReference>
<protein>
    <recommendedName>
        <fullName evidence="1">F-box domain-containing protein</fullName>
    </recommendedName>
</protein>
<dbReference type="SUPFAM" id="SSF52047">
    <property type="entry name" value="RNI-like"/>
    <property type="match status" value="1"/>
</dbReference>
<organism evidence="2 3">
    <name type="scientific">Pterulicium gracile</name>
    <dbReference type="NCBI Taxonomy" id="1884261"/>
    <lineage>
        <taxon>Eukaryota</taxon>
        <taxon>Fungi</taxon>
        <taxon>Dikarya</taxon>
        <taxon>Basidiomycota</taxon>
        <taxon>Agaricomycotina</taxon>
        <taxon>Agaricomycetes</taxon>
        <taxon>Agaricomycetidae</taxon>
        <taxon>Agaricales</taxon>
        <taxon>Pleurotineae</taxon>
        <taxon>Pterulaceae</taxon>
        <taxon>Pterulicium</taxon>
    </lineage>
</organism>
<reference evidence="2 3" key="1">
    <citation type="journal article" date="2019" name="Nat. Ecol. Evol.">
        <title>Megaphylogeny resolves global patterns of mushroom evolution.</title>
        <authorList>
            <person name="Varga T."/>
            <person name="Krizsan K."/>
            <person name="Foldi C."/>
            <person name="Dima B."/>
            <person name="Sanchez-Garcia M."/>
            <person name="Sanchez-Ramirez S."/>
            <person name="Szollosi G.J."/>
            <person name="Szarkandi J.G."/>
            <person name="Papp V."/>
            <person name="Albert L."/>
            <person name="Andreopoulos W."/>
            <person name="Angelini C."/>
            <person name="Antonin V."/>
            <person name="Barry K.W."/>
            <person name="Bougher N.L."/>
            <person name="Buchanan P."/>
            <person name="Buyck B."/>
            <person name="Bense V."/>
            <person name="Catcheside P."/>
            <person name="Chovatia M."/>
            <person name="Cooper J."/>
            <person name="Damon W."/>
            <person name="Desjardin D."/>
            <person name="Finy P."/>
            <person name="Geml J."/>
            <person name="Haridas S."/>
            <person name="Hughes K."/>
            <person name="Justo A."/>
            <person name="Karasinski D."/>
            <person name="Kautmanova I."/>
            <person name="Kiss B."/>
            <person name="Kocsube S."/>
            <person name="Kotiranta H."/>
            <person name="LaButti K.M."/>
            <person name="Lechner B.E."/>
            <person name="Liimatainen K."/>
            <person name="Lipzen A."/>
            <person name="Lukacs Z."/>
            <person name="Mihaltcheva S."/>
            <person name="Morgado L.N."/>
            <person name="Niskanen T."/>
            <person name="Noordeloos M.E."/>
            <person name="Ohm R.A."/>
            <person name="Ortiz-Santana B."/>
            <person name="Ovrebo C."/>
            <person name="Racz N."/>
            <person name="Riley R."/>
            <person name="Savchenko A."/>
            <person name="Shiryaev A."/>
            <person name="Soop K."/>
            <person name="Spirin V."/>
            <person name="Szebenyi C."/>
            <person name="Tomsovsky M."/>
            <person name="Tulloss R.E."/>
            <person name="Uehling J."/>
            <person name="Grigoriev I.V."/>
            <person name="Vagvolgyi C."/>
            <person name="Papp T."/>
            <person name="Martin F.M."/>
            <person name="Miettinen O."/>
            <person name="Hibbett D.S."/>
            <person name="Nagy L.G."/>
        </authorList>
    </citation>
    <scope>NUCLEOTIDE SEQUENCE [LARGE SCALE GENOMIC DNA]</scope>
    <source>
        <strain evidence="2 3">CBS 309.79</strain>
    </source>
</reference>
<evidence type="ECO:0000313" key="2">
    <source>
        <dbReference type="EMBL" id="TFK99273.1"/>
    </source>
</evidence>
<dbReference type="Proteomes" id="UP000305067">
    <property type="component" value="Unassembled WGS sequence"/>
</dbReference>
<gene>
    <name evidence="2" type="ORF">BDV98DRAFT_594962</name>
</gene>
<dbReference type="Gene3D" id="3.80.10.10">
    <property type="entry name" value="Ribonuclease Inhibitor"/>
    <property type="match status" value="1"/>
</dbReference>
<dbReference type="InterPro" id="IPR001810">
    <property type="entry name" value="F-box_dom"/>
</dbReference>
<dbReference type="Pfam" id="PF12937">
    <property type="entry name" value="F-box-like"/>
    <property type="match status" value="1"/>
</dbReference>
<dbReference type="InterPro" id="IPR036047">
    <property type="entry name" value="F-box-like_dom_sf"/>
</dbReference>
<keyword evidence="3" id="KW-1185">Reference proteome</keyword>
<sequence>MQADDPQDDSQRPFFGCGMDDAERICRPLASPVTAWQSTVAYSKESRGIARSVIQDGTEKFVAINHSIRRLLGHRDHIRRVRTNHQMCLSDVARLPASVLLLIFQETAISARECIWTLAAVCRRWRTLALSSPSLWARIAFTLEPENLDASGPNREVHLKKTLMSCQRALMMIQRAGTNPLEIFLSFTGAGPLTGLTPYEYYCPMIPILVRQLFSHLHRAACIGLRGFAPEYQDIFPDPCPTFASLQYLDIDGLAEGSFELIPPIFASAPALRHFSASHVLFGSSPLLSWNTLVVLQLNFCEATARDIISLLRVTARLEVLKIHMLNEGSTINDPEPDNGNGLYIPSSIRQNAHLPRLHQLDVAFSLDKKQPLSYSIYDVPTFVKFGYKRRRYPERGISWP</sequence>
<dbReference type="InterPro" id="IPR032675">
    <property type="entry name" value="LRR_dom_sf"/>
</dbReference>
<dbReference type="AlphaFoldDB" id="A0A5C3QLM3"/>
<evidence type="ECO:0000313" key="3">
    <source>
        <dbReference type="Proteomes" id="UP000305067"/>
    </source>
</evidence>
<dbReference type="SUPFAM" id="SSF81383">
    <property type="entry name" value="F-box domain"/>
    <property type="match status" value="1"/>
</dbReference>
<accession>A0A5C3QLM3</accession>
<dbReference type="EMBL" id="ML178834">
    <property type="protein sequence ID" value="TFK99273.1"/>
    <property type="molecule type" value="Genomic_DNA"/>
</dbReference>
<evidence type="ECO:0000259" key="1">
    <source>
        <dbReference type="PROSITE" id="PS50181"/>
    </source>
</evidence>
<dbReference type="OrthoDB" id="2269034at2759"/>
<feature type="domain" description="F-box" evidence="1">
    <location>
        <begin position="89"/>
        <end position="139"/>
    </location>
</feature>